<gene>
    <name evidence="4" type="primary">pgpA</name>
    <name evidence="4" type="ORF">GCM10010964_01930</name>
</gene>
<dbReference type="InterPro" id="IPR026037">
    <property type="entry name" value="PgpA"/>
</dbReference>
<accession>A0A8J2Z8D4</accession>
<keyword evidence="1" id="KW-0378">Hydrolase</keyword>
<comment type="function">
    <text evidence="1">Lipid phosphatase which dephosphorylates phosphatidylglycerophosphate (PGP) to phosphatidylglycerol (PG).</text>
</comment>
<keyword evidence="1" id="KW-0460">Magnesium</keyword>
<dbReference type="PANTHER" id="PTHR36305:SF1">
    <property type="entry name" value="PHOSPHATIDYLGLYCEROPHOSPHATASE A"/>
    <property type="match status" value="1"/>
</dbReference>
<dbReference type="GO" id="GO:0008962">
    <property type="term" value="F:phosphatidylglycerophosphatase activity"/>
    <property type="evidence" value="ECO:0007669"/>
    <property type="project" value="UniProtKB-EC"/>
</dbReference>
<dbReference type="AlphaFoldDB" id="A0A8J2Z8D4"/>
<evidence type="ECO:0000256" key="1">
    <source>
        <dbReference type="PIRNR" id="PIRNR006162"/>
    </source>
</evidence>
<dbReference type="GO" id="GO:0009395">
    <property type="term" value="P:phospholipid catabolic process"/>
    <property type="evidence" value="ECO:0007669"/>
    <property type="project" value="UniProtKB-KW"/>
</dbReference>
<dbReference type="InterPro" id="IPR036681">
    <property type="entry name" value="PgpA-like_sf"/>
</dbReference>
<dbReference type="Proteomes" id="UP000597507">
    <property type="component" value="Unassembled WGS sequence"/>
</dbReference>
<keyword evidence="1" id="KW-0595">Phospholipid degradation</keyword>
<dbReference type="UniPathway" id="UPA00084">
    <property type="reaction ID" value="UER00504"/>
</dbReference>
<dbReference type="CDD" id="cd06971">
    <property type="entry name" value="PgpA"/>
    <property type="match status" value="1"/>
</dbReference>
<keyword evidence="1" id="KW-0997">Cell inner membrane</keyword>
<feature type="transmembrane region" description="Helical" evidence="2">
    <location>
        <begin position="134"/>
        <end position="158"/>
    </location>
</feature>
<evidence type="ECO:0000259" key="3">
    <source>
        <dbReference type="Pfam" id="PF04608"/>
    </source>
</evidence>
<dbReference type="EC" id="3.1.3.27" evidence="1"/>
<keyword evidence="1 2" id="KW-0812">Transmembrane</keyword>
<name>A0A8J2Z8D4_9PROT</name>
<comment type="cofactor">
    <cofactor evidence="1">
        <name>Mg(2+)</name>
        <dbReference type="ChEBI" id="CHEBI:18420"/>
    </cofactor>
</comment>
<reference evidence="4 5" key="1">
    <citation type="journal article" date="2014" name="Int. J. Syst. Evol. Microbiol.">
        <title>Complete genome sequence of Corynebacterium casei LMG S-19264T (=DSM 44701T), isolated from a smear-ripened cheese.</title>
        <authorList>
            <consortium name="US DOE Joint Genome Institute (JGI-PGF)"/>
            <person name="Walter F."/>
            <person name="Albersmeier A."/>
            <person name="Kalinowski J."/>
            <person name="Ruckert C."/>
        </authorList>
    </citation>
    <scope>NUCLEOTIDE SEQUENCE [LARGE SCALE GENOMIC DNA]</scope>
    <source>
        <strain evidence="4 5">CGMCC 1.16330</strain>
    </source>
</reference>
<keyword evidence="1" id="KW-0443">Lipid metabolism</keyword>
<dbReference type="PANTHER" id="PTHR36305">
    <property type="entry name" value="PHOSPHATIDYLGLYCEROPHOSPHATASE A"/>
    <property type="match status" value="1"/>
</dbReference>
<evidence type="ECO:0000256" key="2">
    <source>
        <dbReference type="SAM" id="Phobius"/>
    </source>
</evidence>
<evidence type="ECO:0000313" key="5">
    <source>
        <dbReference type="Proteomes" id="UP000597507"/>
    </source>
</evidence>
<dbReference type="GO" id="GO:0046872">
    <property type="term" value="F:metal ion binding"/>
    <property type="evidence" value="ECO:0007669"/>
    <property type="project" value="UniProtKB-KW"/>
</dbReference>
<keyword evidence="1 2" id="KW-0472">Membrane</keyword>
<dbReference type="SUPFAM" id="SSF101307">
    <property type="entry name" value="YutG-like"/>
    <property type="match status" value="1"/>
</dbReference>
<comment type="subcellular location">
    <subcellularLocation>
        <location evidence="1">Cell inner membrane</location>
        <topology evidence="1">Multi-pass membrane protein</topology>
    </subcellularLocation>
</comment>
<protein>
    <recommendedName>
        <fullName evidence="1">Phosphatidylglycerophosphatase A</fullName>
        <ecNumber evidence="1">3.1.3.27</ecNumber>
    </recommendedName>
    <alternativeName>
        <fullName evidence="1">Phosphatidylglycerolphosphate phosphatase A</fullName>
    </alternativeName>
</protein>
<proteinExistence type="predicted"/>
<keyword evidence="1" id="KW-0479">Metal-binding</keyword>
<comment type="catalytic activity">
    <reaction evidence="1">
        <text>a 1,2-diacyl-sn-glycero-3-phospho-(1'-sn-glycero-3'-phosphate) + H2O = a 1,2-diacyl-sn-glycero-3-phospho-(1'-sn-glycerol) + phosphate</text>
        <dbReference type="Rhea" id="RHEA:33751"/>
        <dbReference type="ChEBI" id="CHEBI:15377"/>
        <dbReference type="ChEBI" id="CHEBI:43474"/>
        <dbReference type="ChEBI" id="CHEBI:60110"/>
        <dbReference type="ChEBI" id="CHEBI:64716"/>
        <dbReference type="EC" id="3.1.3.27"/>
    </reaction>
</comment>
<keyword evidence="1" id="KW-1003">Cell membrane</keyword>
<sequence length="163" mass="16588">MSGEAVPPKGPGVTPAFVVATMGGIGLVRVFPGTWGAMLVLPAVLLGPLACLVLGLLVAAIGWWATRQALRERPGVPDPSWIVVDEAAGQLIALAGLPLDAGAAGLVMAFALFRALDILKPGPVGWADRLGGALGVMLDDLVAGALAAAGLMLFHHYWPGVLN</sequence>
<feature type="transmembrane region" description="Helical" evidence="2">
    <location>
        <begin position="43"/>
        <end position="65"/>
    </location>
</feature>
<dbReference type="Pfam" id="PF04608">
    <property type="entry name" value="PgpA"/>
    <property type="match status" value="1"/>
</dbReference>
<dbReference type="PIRSF" id="PIRSF006162">
    <property type="entry name" value="PgpA"/>
    <property type="match status" value="1"/>
</dbReference>
<feature type="transmembrane region" description="Helical" evidence="2">
    <location>
        <begin position="91"/>
        <end position="113"/>
    </location>
</feature>
<dbReference type="GO" id="GO:0005886">
    <property type="term" value="C:plasma membrane"/>
    <property type="evidence" value="ECO:0007669"/>
    <property type="project" value="UniProtKB-SubCell"/>
</dbReference>
<dbReference type="InterPro" id="IPR007686">
    <property type="entry name" value="YutG/PgpA"/>
</dbReference>
<feature type="domain" description="YutG/PgpA" evidence="3">
    <location>
        <begin position="18"/>
        <end position="155"/>
    </location>
</feature>
<dbReference type="RefSeq" id="WP_229677724.1">
    <property type="nucleotide sequence ID" value="NZ_BMKS01000001.1"/>
</dbReference>
<dbReference type="EMBL" id="BMKS01000001">
    <property type="protein sequence ID" value="GGG17288.1"/>
    <property type="molecule type" value="Genomic_DNA"/>
</dbReference>
<comment type="pathway">
    <text evidence="1">Phospholipid metabolism; phosphatidylglycerol biosynthesis; phosphatidylglycerol from CDP-diacylglycerol: step 2/2.</text>
</comment>
<keyword evidence="2" id="KW-1133">Transmembrane helix</keyword>
<keyword evidence="1" id="KW-0442">Lipid degradation</keyword>
<keyword evidence="5" id="KW-1185">Reference proteome</keyword>
<keyword evidence="1" id="KW-1208">Phospholipid metabolism</keyword>
<feature type="transmembrane region" description="Helical" evidence="2">
    <location>
        <begin position="12"/>
        <end position="31"/>
    </location>
</feature>
<organism evidence="4 5">
    <name type="scientific">Caldovatus sediminis</name>
    <dbReference type="NCBI Taxonomy" id="2041189"/>
    <lineage>
        <taxon>Bacteria</taxon>
        <taxon>Pseudomonadati</taxon>
        <taxon>Pseudomonadota</taxon>
        <taxon>Alphaproteobacteria</taxon>
        <taxon>Acetobacterales</taxon>
        <taxon>Roseomonadaceae</taxon>
        <taxon>Caldovatus</taxon>
    </lineage>
</organism>
<dbReference type="GO" id="GO:0006655">
    <property type="term" value="P:phosphatidylglycerol biosynthetic process"/>
    <property type="evidence" value="ECO:0007669"/>
    <property type="project" value="UniProtKB-UniPathway"/>
</dbReference>
<evidence type="ECO:0000313" key="4">
    <source>
        <dbReference type="EMBL" id="GGG17288.1"/>
    </source>
</evidence>
<comment type="caution">
    <text evidence="4">The sequence shown here is derived from an EMBL/GenBank/DDBJ whole genome shotgun (WGS) entry which is preliminary data.</text>
</comment>